<gene>
    <name evidence="1" type="ORF">KP509_31G034900</name>
</gene>
<protein>
    <submittedName>
        <fullName evidence="1">Uncharacterized protein</fullName>
    </submittedName>
</protein>
<dbReference type="EMBL" id="CM035436">
    <property type="protein sequence ID" value="KAH7288640.1"/>
    <property type="molecule type" value="Genomic_DNA"/>
</dbReference>
<sequence>MEMNGFPGTLAQTHFIRVQRGLISIAGIIGTNQQALCRSNSQGKMVSSSDSISHLPASAQAWHHRRKIISQLRTHNQLYIHIFT</sequence>
<reference evidence="1" key="1">
    <citation type="submission" date="2021-08" db="EMBL/GenBank/DDBJ databases">
        <title>WGS assembly of Ceratopteris richardii.</title>
        <authorList>
            <person name="Marchant D.B."/>
            <person name="Chen G."/>
            <person name="Jenkins J."/>
            <person name="Shu S."/>
            <person name="Leebens-Mack J."/>
            <person name="Grimwood J."/>
            <person name="Schmutz J."/>
            <person name="Soltis P."/>
            <person name="Soltis D."/>
            <person name="Chen Z.-H."/>
        </authorList>
    </citation>
    <scope>NUCLEOTIDE SEQUENCE</scope>
    <source>
        <strain evidence="1">Whitten #5841</strain>
        <tissue evidence="1">Leaf</tissue>
    </source>
</reference>
<proteinExistence type="predicted"/>
<accession>A0A8T2QYD0</accession>
<evidence type="ECO:0000313" key="1">
    <source>
        <dbReference type="EMBL" id="KAH7288640.1"/>
    </source>
</evidence>
<dbReference type="OrthoDB" id="688025at2759"/>
<name>A0A8T2QYD0_CERRI</name>
<comment type="caution">
    <text evidence="1">The sequence shown here is derived from an EMBL/GenBank/DDBJ whole genome shotgun (WGS) entry which is preliminary data.</text>
</comment>
<evidence type="ECO:0000313" key="2">
    <source>
        <dbReference type="Proteomes" id="UP000825935"/>
    </source>
</evidence>
<keyword evidence="2" id="KW-1185">Reference proteome</keyword>
<dbReference type="Proteomes" id="UP000825935">
    <property type="component" value="Chromosome 31"/>
</dbReference>
<organism evidence="1 2">
    <name type="scientific">Ceratopteris richardii</name>
    <name type="common">Triangle waterfern</name>
    <dbReference type="NCBI Taxonomy" id="49495"/>
    <lineage>
        <taxon>Eukaryota</taxon>
        <taxon>Viridiplantae</taxon>
        <taxon>Streptophyta</taxon>
        <taxon>Embryophyta</taxon>
        <taxon>Tracheophyta</taxon>
        <taxon>Polypodiopsida</taxon>
        <taxon>Polypodiidae</taxon>
        <taxon>Polypodiales</taxon>
        <taxon>Pteridineae</taxon>
        <taxon>Pteridaceae</taxon>
        <taxon>Parkerioideae</taxon>
        <taxon>Ceratopteris</taxon>
    </lineage>
</organism>
<dbReference type="AlphaFoldDB" id="A0A8T2QYD0"/>